<gene>
    <name evidence="1" type="ORF">BLA29_007055</name>
</gene>
<accession>A0A1Y3BS02</accession>
<organism evidence="1 2">
    <name type="scientific">Euroglyphus maynei</name>
    <name type="common">Mayne's house dust mite</name>
    <dbReference type="NCBI Taxonomy" id="6958"/>
    <lineage>
        <taxon>Eukaryota</taxon>
        <taxon>Metazoa</taxon>
        <taxon>Ecdysozoa</taxon>
        <taxon>Arthropoda</taxon>
        <taxon>Chelicerata</taxon>
        <taxon>Arachnida</taxon>
        <taxon>Acari</taxon>
        <taxon>Acariformes</taxon>
        <taxon>Sarcoptiformes</taxon>
        <taxon>Astigmata</taxon>
        <taxon>Psoroptidia</taxon>
        <taxon>Analgoidea</taxon>
        <taxon>Pyroglyphidae</taxon>
        <taxon>Pyroglyphinae</taxon>
        <taxon>Euroglyphus</taxon>
    </lineage>
</organism>
<proteinExistence type="predicted"/>
<evidence type="ECO:0000313" key="2">
    <source>
        <dbReference type="Proteomes" id="UP000194236"/>
    </source>
</evidence>
<name>A0A1Y3BS02_EURMA</name>
<comment type="caution">
    <text evidence="1">The sequence shown here is derived from an EMBL/GenBank/DDBJ whole genome shotgun (WGS) entry which is preliminary data.</text>
</comment>
<keyword evidence="2" id="KW-1185">Reference proteome</keyword>
<reference evidence="1 2" key="1">
    <citation type="submission" date="2017-03" db="EMBL/GenBank/DDBJ databases">
        <title>Genome Survey of Euroglyphus maynei.</title>
        <authorList>
            <person name="Arlian L.G."/>
            <person name="Morgan M.S."/>
            <person name="Rider S.D."/>
        </authorList>
    </citation>
    <scope>NUCLEOTIDE SEQUENCE [LARGE SCALE GENOMIC DNA]</scope>
    <source>
        <strain evidence="1">Arlian Lab</strain>
        <tissue evidence="1">Whole body</tissue>
    </source>
</reference>
<dbReference type="Proteomes" id="UP000194236">
    <property type="component" value="Unassembled WGS sequence"/>
</dbReference>
<protein>
    <submittedName>
        <fullName evidence="1">Uncharacterized protein</fullName>
    </submittedName>
</protein>
<dbReference type="EMBL" id="MUJZ01006951">
    <property type="protein sequence ID" value="OTF82738.1"/>
    <property type="molecule type" value="Genomic_DNA"/>
</dbReference>
<sequence>MACIDILPFSSDCIHLVATKNDAGDNDVKIIFDYIRLYIPERICHKSQMEVLELNCPKARIAKITELLRKCVGTSLQGNDMAEIIDNTYQRVSFMAKYQLKLLRKAKQIDHQSKTMIKTIRHLFLNSLENNKQLQIDYIKLIDRKESRITDDNHDDDDIEQLKKLLKLDENFQKQYGHQYRLHVIHGCKADEILNKLFDEQRIQSILNEEFH</sequence>
<dbReference type="AlphaFoldDB" id="A0A1Y3BS02"/>
<evidence type="ECO:0000313" key="1">
    <source>
        <dbReference type="EMBL" id="OTF82738.1"/>
    </source>
</evidence>
<dbReference type="OrthoDB" id="10354243at2759"/>